<dbReference type="InterPro" id="IPR036875">
    <property type="entry name" value="Znf_CCHC_sf"/>
</dbReference>
<dbReference type="RefSeq" id="XP_055358544.1">
    <property type="nucleotide sequence ID" value="XM_055502569.1"/>
</dbReference>
<evidence type="ECO:0000256" key="1">
    <source>
        <dbReference type="PROSITE-ProRule" id="PRU00047"/>
    </source>
</evidence>
<evidence type="ECO:0000313" key="5">
    <source>
        <dbReference type="RefSeq" id="XP_055358544.1"/>
    </source>
</evidence>
<name>A0A9W2X9Z1_BETSP</name>
<accession>A0A9W2X9Z1</accession>
<dbReference type="SMART" id="SM00343">
    <property type="entry name" value="ZnF_C2HC"/>
    <property type="match status" value="1"/>
</dbReference>
<keyword evidence="1" id="KW-0479">Metal-binding</keyword>
<dbReference type="Pfam" id="PF14893">
    <property type="entry name" value="PNMA"/>
    <property type="match status" value="1"/>
</dbReference>
<dbReference type="KEGG" id="bspl:114842043"/>
<dbReference type="PROSITE" id="PS50158">
    <property type="entry name" value="ZF_CCHC"/>
    <property type="match status" value="1"/>
</dbReference>
<feature type="domain" description="CCHC-type" evidence="3">
    <location>
        <begin position="307"/>
        <end position="322"/>
    </location>
</feature>
<dbReference type="InterPro" id="IPR001878">
    <property type="entry name" value="Znf_CCHC"/>
</dbReference>
<feature type="compositionally biased region" description="Low complexity" evidence="2">
    <location>
        <begin position="330"/>
        <end position="345"/>
    </location>
</feature>
<keyword evidence="1" id="KW-0863">Zinc-finger</keyword>
<keyword evidence="1" id="KW-0862">Zinc</keyword>
<dbReference type="Proteomes" id="UP000515150">
    <property type="component" value="Chromosome 15"/>
</dbReference>
<reference evidence="5" key="1">
    <citation type="submission" date="2025-08" db="UniProtKB">
        <authorList>
            <consortium name="RefSeq"/>
        </authorList>
    </citation>
    <scope>IDENTIFICATION</scope>
</reference>
<dbReference type="GO" id="GO:0003676">
    <property type="term" value="F:nucleic acid binding"/>
    <property type="evidence" value="ECO:0007669"/>
    <property type="project" value="InterPro"/>
</dbReference>
<dbReference type="GeneID" id="114842043"/>
<dbReference type="GO" id="GO:0008270">
    <property type="term" value="F:zinc ion binding"/>
    <property type="evidence" value="ECO:0007669"/>
    <property type="project" value="UniProtKB-KW"/>
</dbReference>
<evidence type="ECO:0000256" key="2">
    <source>
        <dbReference type="SAM" id="MobiDB-lite"/>
    </source>
</evidence>
<keyword evidence="4" id="KW-1185">Reference proteome</keyword>
<dbReference type="Pfam" id="PF00098">
    <property type="entry name" value="zf-CCHC"/>
    <property type="match status" value="1"/>
</dbReference>
<gene>
    <name evidence="5" type="primary">LOC114842043</name>
</gene>
<protein>
    <submittedName>
        <fullName evidence="5">Uncharacterized protein LOC114842043</fullName>
    </submittedName>
</protein>
<evidence type="ECO:0000313" key="4">
    <source>
        <dbReference type="Proteomes" id="UP000515150"/>
    </source>
</evidence>
<sequence>MAAISSLITVPSRSYVYVPRERHVAPFSGDIDKDGRSVDEFIEEVERVLSGRNQSPPEQFDFVMSILRGSALEEVRLRKDEGSDQTSDLFHYLQEAFGDKRSASQLLQNFYSCKQTDGQNIRDFSHALSQTLSSVLKRCPNSLANERVALRDQFVEGLIDSSLRRDLRRYVRAHPDSSLIEVREEAYLWASEDLTAGTKGVKSKVRSGSYLYTDAQCTSVNAREKPVHVDSIMRSFPNQGQVSTSQQCNEKPVSLDDVVKLLAEQGKVITELTKAVKDLTTHNQNSVLVPDRAQAALKFTADGKPICYRCQTEGHIARQCPQRRRKATENSSMSGQQGNGSPWLQ</sequence>
<dbReference type="InterPro" id="IPR048270">
    <property type="entry name" value="PNMA_C"/>
</dbReference>
<dbReference type="AlphaFoldDB" id="A0A9W2X9Z1"/>
<evidence type="ECO:0000259" key="3">
    <source>
        <dbReference type="PROSITE" id="PS50158"/>
    </source>
</evidence>
<dbReference type="Gene3D" id="4.10.60.10">
    <property type="entry name" value="Zinc finger, CCHC-type"/>
    <property type="match status" value="1"/>
</dbReference>
<dbReference type="SUPFAM" id="SSF57756">
    <property type="entry name" value="Retrovirus zinc finger-like domains"/>
    <property type="match status" value="1"/>
</dbReference>
<dbReference type="PANTHER" id="PTHR23095">
    <property type="entry name" value="PARANEOPLASTIC ANTIGEN"/>
    <property type="match status" value="1"/>
</dbReference>
<organism evidence="4 5">
    <name type="scientific">Betta splendens</name>
    <name type="common">Siamese fighting fish</name>
    <dbReference type="NCBI Taxonomy" id="158456"/>
    <lineage>
        <taxon>Eukaryota</taxon>
        <taxon>Metazoa</taxon>
        <taxon>Chordata</taxon>
        <taxon>Craniata</taxon>
        <taxon>Vertebrata</taxon>
        <taxon>Euteleostomi</taxon>
        <taxon>Actinopterygii</taxon>
        <taxon>Neopterygii</taxon>
        <taxon>Teleostei</taxon>
        <taxon>Neoteleostei</taxon>
        <taxon>Acanthomorphata</taxon>
        <taxon>Anabantaria</taxon>
        <taxon>Anabantiformes</taxon>
        <taxon>Anabantoidei</taxon>
        <taxon>Osphronemidae</taxon>
        <taxon>Betta</taxon>
    </lineage>
</organism>
<dbReference type="OrthoDB" id="10065209at2759"/>
<proteinExistence type="predicted"/>
<dbReference type="PANTHER" id="PTHR23095:SF46">
    <property type="entry name" value="GAG PROTEIN"/>
    <property type="match status" value="1"/>
</dbReference>
<dbReference type="InterPro" id="IPR026523">
    <property type="entry name" value="PNMA"/>
</dbReference>
<feature type="region of interest" description="Disordered" evidence="2">
    <location>
        <begin position="318"/>
        <end position="345"/>
    </location>
</feature>